<evidence type="ECO:0000256" key="1">
    <source>
        <dbReference type="SAM" id="Phobius"/>
    </source>
</evidence>
<accession>A0A9D5NZU8</accession>
<evidence type="ECO:0000313" key="2">
    <source>
        <dbReference type="EMBL" id="MBE6270209.1"/>
    </source>
</evidence>
<feature type="transmembrane region" description="Helical" evidence="1">
    <location>
        <begin position="100"/>
        <end position="118"/>
    </location>
</feature>
<dbReference type="AlphaFoldDB" id="A0A9D5NZU8"/>
<keyword evidence="1" id="KW-1133">Transmembrane helix</keyword>
<feature type="transmembrane region" description="Helical" evidence="1">
    <location>
        <begin position="32"/>
        <end position="51"/>
    </location>
</feature>
<proteinExistence type="predicted"/>
<name>A0A9D5NZU8_XYLRU</name>
<dbReference type="EMBL" id="SUYC01000004">
    <property type="protein sequence ID" value="MBE6270209.1"/>
    <property type="molecule type" value="Genomic_DNA"/>
</dbReference>
<reference evidence="2" key="1">
    <citation type="submission" date="2019-04" db="EMBL/GenBank/DDBJ databases">
        <title>Evolution of Biomass-Degrading Anaerobic Consortia Revealed by Metagenomics.</title>
        <authorList>
            <person name="Peng X."/>
        </authorList>
    </citation>
    <scope>NUCLEOTIDE SEQUENCE</scope>
    <source>
        <strain evidence="2">SIG140</strain>
    </source>
</reference>
<feature type="transmembrane region" description="Helical" evidence="1">
    <location>
        <begin position="72"/>
        <end position="94"/>
    </location>
</feature>
<protein>
    <submittedName>
        <fullName evidence="2">Uncharacterized protein</fullName>
    </submittedName>
</protein>
<evidence type="ECO:0000313" key="3">
    <source>
        <dbReference type="Proteomes" id="UP000806522"/>
    </source>
</evidence>
<comment type="caution">
    <text evidence="2">The sequence shown here is derived from an EMBL/GenBank/DDBJ whole genome shotgun (WGS) entry which is preliminary data.</text>
</comment>
<sequence length="133" mass="14984">MRELNKLQTAIFLLGGFLMAVGAGTTLLGWGSAPYIFAIGAVGFSSMQMLQRYEGQNFTIRRLRRMMLISDVLFLVAALLMFASKGNFLGLSYITYIEYVYNKWVVVLLIAALLQLYSMHRIGSELEKEAKNN</sequence>
<organism evidence="2 3">
    <name type="scientific">Xylanibacter ruminicola</name>
    <name type="common">Prevotella ruminicola</name>
    <dbReference type="NCBI Taxonomy" id="839"/>
    <lineage>
        <taxon>Bacteria</taxon>
        <taxon>Pseudomonadati</taxon>
        <taxon>Bacteroidota</taxon>
        <taxon>Bacteroidia</taxon>
        <taxon>Bacteroidales</taxon>
        <taxon>Prevotellaceae</taxon>
        <taxon>Xylanibacter</taxon>
    </lineage>
</organism>
<gene>
    <name evidence="2" type="ORF">E7101_04590</name>
</gene>
<keyword evidence="1" id="KW-0812">Transmembrane</keyword>
<dbReference type="Proteomes" id="UP000806522">
    <property type="component" value="Unassembled WGS sequence"/>
</dbReference>
<keyword evidence="1" id="KW-0472">Membrane</keyword>